<accession>A0A0Q3I4X5</accession>
<evidence type="ECO:0000313" key="3">
    <source>
        <dbReference type="Proteomes" id="UP000051562"/>
    </source>
</evidence>
<dbReference type="EMBL" id="LMAR01000044">
    <property type="protein sequence ID" value="KQK29896.1"/>
    <property type="molecule type" value="Genomic_DNA"/>
</dbReference>
<organism evidence="2 3">
    <name type="scientific">Bosea thiooxidans</name>
    <dbReference type="NCBI Taxonomy" id="53254"/>
    <lineage>
        <taxon>Bacteria</taxon>
        <taxon>Pseudomonadati</taxon>
        <taxon>Pseudomonadota</taxon>
        <taxon>Alphaproteobacteria</taxon>
        <taxon>Hyphomicrobiales</taxon>
        <taxon>Boseaceae</taxon>
        <taxon>Bosea</taxon>
    </lineage>
</organism>
<keyword evidence="1" id="KW-0732">Signal</keyword>
<dbReference type="STRING" id="53254.SAMN05660750_01871"/>
<evidence type="ECO:0008006" key="4">
    <source>
        <dbReference type="Google" id="ProtNLM"/>
    </source>
</evidence>
<feature type="chain" id="PRO_5006203895" description="Outer membrane protein beta-barrel domain-containing protein" evidence="1">
    <location>
        <begin position="27"/>
        <end position="292"/>
    </location>
</feature>
<name>A0A0Q3I4X5_9HYPH</name>
<proteinExistence type="predicted"/>
<evidence type="ECO:0000256" key="1">
    <source>
        <dbReference type="SAM" id="SignalP"/>
    </source>
</evidence>
<dbReference type="AlphaFoldDB" id="A0A0Q3I4X5"/>
<gene>
    <name evidence="2" type="ORF">ARD30_15670</name>
</gene>
<protein>
    <recommendedName>
        <fullName evidence="4">Outer membrane protein beta-barrel domain-containing protein</fullName>
    </recommendedName>
</protein>
<reference evidence="2 3" key="1">
    <citation type="submission" date="2015-10" db="EMBL/GenBank/DDBJ databases">
        <title>Draft genome of Bosea thiooxidans.</title>
        <authorList>
            <person name="Wang X."/>
        </authorList>
    </citation>
    <scope>NUCLEOTIDE SEQUENCE [LARGE SCALE GENOMIC DNA]</scope>
    <source>
        <strain evidence="2 3">CGMCC 9174</strain>
    </source>
</reference>
<dbReference type="Proteomes" id="UP000051562">
    <property type="component" value="Unassembled WGS sequence"/>
</dbReference>
<comment type="caution">
    <text evidence="2">The sequence shown here is derived from an EMBL/GenBank/DDBJ whole genome shotgun (WGS) entry which is preliminary data.</text>
</comment>
<sequence>MEAAMRHQAPFALISMMLLAALPAQAQQTLPAVDGPSGKLSFTRGGANGDDATGLEGAVTLPLGQRFGLQLDGAGGALDGSLGKPAFYGGGAHLFWRDPSTGMIGVEAGFARLDALGGVNTYSVGVEAERYWNSFTLGGLIGVIDQSNATFSTPQGQFRYDLDTRFVAAANLTWYPDDNLALTVSGAVAGGDVTAGVGIEWAPASTSSAQPSVFARALLREGGDVYALAGLSLYFGGQPKPLIRRHREDDPTIGNVMGLGSKAGIAFTLGAICKFRAHNSNPCERPGRQSLL</sequence>
<feature type="signal peptide" evidence="1">
    <location>
        <begin position="1"/>
        <end position="26"/>
    </location>
</feature>
<evidence type="ECO:0000313" key="2">
    <source>
        <dbReference type="EMBL" id="KQK29896.1"/>
    </source>
</evidence>
<keyword evidence="3" id="KW-1185">Reference proteome</keyword>